<sequence>MYLSSSHASMILQTPSQGNAYWETVAEAKAGTFIFSGHSVNTIKSFKLMQDARYIGQTITISIYAGGLAHYSLEVENIWRNNNMNTLQHSGVRLCSTERDVYFNIRSVIGNGVAGDLFLNIQVTPKLASYSQSMGYNNHWVQKAFSHEGQLIQTTLPFNASQTIDIQITQTFNSSRHYITVAMNGTGPFNYNVPNLSLTNVNTDGNSMSFQTCSPDKMVPLSVQNLDTAKPISLTISVAVDPNHSCGPQDAPLYSPPPLLVVQSNSSSRSTLSTTLLFIIPSLSEAIAVHRLWKQATTQNNPTCLTLYNKIHDQRPYNIYKNDELNFKKQKDVKIKSSSHNCDLILINPSVKNESLGSKMIRYRRSPTKCKIKMEKCKEIKSRCTIELKNNSFPVLSYREE</sequence>
<reference evidence="2" key="1">
    <citation type="journal article" date="2011" name="Genome Res.">
        <title>Phylogeny-wide analysis of social amoeba genomes highlights ancient origins for complex intercellular communication.</title>
        <authorList>
            <person name="Heidel A.J."/>
            <person name="Lawal H.M."/>
            <person name="Felder M."/>
            <person name="Schilde C."/>
            <person name="Helps N.R."/>
            <person name="Tunggal B."/>
            <person name="Rivero F."/>
            <person name="John U."/>
            <person name="Schleicher M."/>
            <person name="Eichinger L."/>
            <person name="Platzer M."/>
            <person name="Noegel A.A."/>
            <person name="Schaap P."/>
            <person name="Gloeckner G."/>
        </authorList>
    </citation>
    <scope>NUCLEOTIDE SEQUENCE [LARGE SCALE GENOMIC DNA]</scope>
    <source>
        <strain evidence="2">SH3</strain>
    </source>
</reference>
<dbReference type="RefSeq" id="XP_004352236.1">
    <property type="nucleotide sequence ID" value="XM_004352184.1"/>
</dbReference>
<proteinExistence type="predicted"/>
<dbReference type="Proteomes" id="UP000007797">
    <property type="component" value="Unassembled WGS sequence"/>
</dbReference>
<dbReference type="KEGG" id="dfa:DFA_09581"/>
<dbReference type="EMBL" id="GL883025">
    <property type="protein sequence ID" value="EGG15911.1"/>
    <property type="molecule type" value="Genomic_DNA"/>
</dbReference>
<evidence type="ECO:0000313" key="1">
    <source>
        <dbReference type="EMBL" id="EGG15911.1"/>
    </source>
</evidence>
<gene>
    <name evidence="1" type="ORF">DFA_09581</name>
</gene>
<dbReference type="AlphaFoldDB" id="F4Q811"/>
<keyword evidence="2" id="KW-1185">Reference proteome</keyword>
<evidence type="ECO:0000313" key="2">
    <source>
        <dbReference type="Proteomes" id="UP000007797"/>
    </source>
</evidence>
<organism evidence="1 2">
    <name type="scientific">Cavenderia fasciculata</name>
    <name type="common">Slime mold</name>
    <name type="synonym">Dictyostelium fasciculatum</name>
    <dbReference type="NCBI Taxonomy" id="261658"/>
    <lineage>
        <taxon>Eukaryota</taxon>
        <taxon>Amoebozoa</taxon>
        <taxon>Evosea</taxon>
        <taxon>Eumycetozoa</taxon>
        <taxon>Dictyostelia</taxon>
        <taxon>Acytosteliales</taxon>
        <taxon>Cavenderiaceae</taxon>
        <taxon>Cavenderia</taxon>
    </lineage>
</organism>
<dbReference type="GeneID" id="14867880"/>
<accession>F4Q811</accession>
<name>F4Q811_CACFS</name>
<protein>
    <submittedName>
        <fullName evidence="1">Uncharacterized protein</fullName>
    </submittedName>
</protein>